<sequence length="207" mass="24154">MRYELNQSYVFFAAQSIFEDGRIIEKMHAYQSTNPKDKLKDIQFVVGTCKEHHKVPWDQDPKGEKKYDGFIFELSDGIKATNQYPSASYGQMSDTADGVISLLSHYYEKFDKDFDRISEADVYLEYFSFQRHMENLESAIYKFSPEGDKNDPEYYAMLNERRTLLITELARQLNMGIRFTQYSVTTKDGSVIAPPGLYRSELFQLCK</sequence>
<dbReference type="Proteomes" id="UP000263326">
    <property type="component" value="Segment"/>
</dbReference>
<protein>
    <submittedName>
        <fullName evidence="1">Uncharacterized protein</fullName>
    </submittedName>
</protein>
<reference evidence="1 2" key="1">
    <citation type="journal article" date="2018" name="Front. Microbiol.">
        <title>Jumbo Bacteriophages Are Represented Within an Increasing Diversity of Environmental Viruses Infecting the Emerging Phytopathogen, Dickeya solani.</title>
        <authorList>
            <person name="Day A.W."/>
            <person name="Ahn J."/>
            <person name="Salmond G.P.C."/>
        </authorList>
    </citation>
    <scope>NUCLEOTIDE SEQUENCE [LARGE SCALE GENOMIC DNA]</scope>
</reference>
<gene>
    <name evidence="1" type="ORF">JA29_291</name>
</gene>
<name>A0A384ZXR0_9CAUD</name>
<proteinExistence type="predicted"/>
<evidence type="ECO:0000313" key="2">
    <source>
        <dbReference type="Proteomes" id="UP000263326"/>
    </source>
</evidence>
<dbReference type="EMBL" id="MH460461">
    <property type="protein sequence ID" value="AXG67017.1"/>
    <property type="molecule type" value="Genomic_DNA"/>
</dbReference>
<keyword evidence="2" id="KW-1185">Reference proteome</keyword>
<organism evidence="1 2">
    <name type="scientific">Dickeya phage vB_DsoM_JA29</name>
    <dbReference type="NCBI Taxonomy" id="2283031"/>
    <lineage>
        <taxon>Viruses</taxon>
        <taxon>Duplodnaviria</taxon>
        <taxon>Heunggongvirae</taxon>
        <taxon>Uroviricota</taxon>
        <taxon>Caudoviricetes</taxon>
        <taxon>Salmondvirus</taxon>
        <taxon>Salmondvirus JA29</taxon>
    </lineage>
</organism>
<evidence type="ECO:0000313" key="1">
    <source>
        <dbReference type="EMBL" id="AXG67017.1"/>
    </source>
</evidence>
<accession>A0A384ZXR0</accession>